<evidence type="ECO:0000259" key="1">
    <source>
        <dbReference type="PROSITE" id="PS51186"/>
    </source>
</evidence>
<accession>A0ABV8SJ71</accession>
<dbReference type="Proteomes" id="UP001595755">
    <property type="component" value="Unassembled WGS sequence"/>
</dbReference>
<dbReference type="PROSITE" id="PS51186">
    <property type="entry name" value="GNAT"/>
    <property type="match status" value="1"/>
</dbReference>
<keyword evidence="3" id="KW-1185">Reference proteome</keyword>
<dbReference type="Gene3D" id="3.40.630.30">
    <property type="match status" value="1"/>
</dbReference>
<organism evidence="2 3">
    <name type="scientific">Cohnella boryungensis</name>
    <dbReference type="NCBI Taxonomy" id="768479"/>
    <lineage>
        <taxon>Bacteria</taxon>
        <taxon>Bacillati</taxon>
        <taxon>Bacillota</taxon>
        <taxon>Bacilli</taxon>
        <taxon>Bacillales</taxon>
        <taxon>Paenibacillaceae</taxon>
        <taxon>Cohnella</taxon>
    </lineage>
</organism>
<dbReference type="SUPFAM" id="SSF55729">
    <property type="entry name" value="Acyl-CoA N-acyltransferases (Nat)"/>
    <property type="match status" value="1"/>
</dbReference>
<gene>
    <name evidence="2" type="ORF">ACFO1S_24080</name>
</gene>
<dbReference type="EMBL" id="JBHSED010000065">
    <property type="protein sequence ID" value="MFC4306504.1"/>
    <property type="molecule type" value="Genomic_DNA"/>
</dbReference>
<dbReference type="Pfam" id="PF13673">
    <property type="entry name" value="Acetyltransf_10"/>
    <property type="match status" value="1"/>
</dbReference>
<evidence type="ECO:0000313" key="2">
    <source>
        <dbReference type="EMBL" id="MFC4306504.1"/>
    </source>
</evidence>
<dbReference type="InterPro" id="IPR016181">
    <property type="entry name" value="Acyl_CoA_acyltransferase"/>
</dbReference>
<evidence type="ECO:0000313" key="3">
    <source>
        <dbReference type="Proteomes" id="UP001595755"/>
    </source>
</evidence>
<feature type="domain" description="N-acetyltransferase" evidence="1">
    <location>
        <begin position="2"/>
        <end position="145"/>
    </location>
</feature>
<comment type="caution">
    <text evidence="2">The sequence shown here is derived from an EMBL/GenBank/DDBJ whole genome shotgun (WGS) entry which is preliminary data.</text>
</comment>
<reference evidence="3" key="1">
    <citation type="journal article" date="2019" name="Int. J. Syst. Evol. Microbiol.">
        <title>The Global Catalogue of Microorganisms (GCM) 10K type strain sequencing project: providing services to taxonomists for standard genome sequencing and annotation.</title>
        <authorList>
            <consortium name="The Broad Institute Genomics Platform"/>
            <consortium name="The Broad Institute Genome Sequencing Center for Infectious Disease"/>
            <person name="Wu L."/>
            <person name="Ma J."/>
        </authorList>
    </citation>
    <scope>NUCLEOTIDE SEQUENCE [LARGE SCALE GENOMIC DNA]</scope>
    <source>
        <strain evidence="3">CGMCC 4.1641</strain>
    </source>
</reference>
<name>A0ABV8SJ71_9BACL</name>
<dbReference type="InterPro" id="IPR039143">
    <property type="entry name" value="GNPNAT1-like"/>
</dbReference>
<sequence length="145" mass="16713">MEFIRVENDEQLKQAFEIRFEVFVKEQGVPEHIEIDEYDASPTSCRHFLIRSEGLPIATGRITDYGEGVAKMQRIAVLKPYRGTGIGQLLMERMEEDARKAGYRYALLDAQCAAETFYQKQGYMTESKEPFLDAGILHVRMRKSL</sequence>
<proteinExistence type="predicted"/>
<protein>
    <submittedName>
        <fullName evidence="2">GNAT family N-acetyltransferase</fullName>
    </submittedName>
</protein>
<dbReference type="InterPro" id="IPR000182">
    <property type="entry name" value="GNAT_dom"/>
</dbReference>
<dbReference type="PANTHER" id="PTHR13355:SF11">
    <property type="entry name" value="GLUCOSAMINE 6-PHOSPHATE N-ACETYLTRANSFERASE"/>
    <property type="match status" value="1"/>
</dbReference>
<dbReference type="PANTHER" id="PTHR13355">
    <property type="entry name" value="GLUCOSAMINE 6-PHOSPHATE N-ACETYLTRANSFERASE"/>
    <property type="match status" value="1"/>
</dbReference>
<dbReference type="RefSeq" id="WP_204602526.1">
    <property type="nucleotide sequence ID" value="NZ_JBHSED010000065.1"/>
</dbReference>
<dbReference type="CDD" id="cd04301">
    <property type="entry name" value="NAT_SF"/>
    <property type="match status" value="1"/>
</dbReference>